<dbReference type="SUPFAM" id="SSF56801">
    <property type="entry name" value="Acetyl-CoA synthetase-like"/>
    <property type="match status" value="1"/>
</dbReference>
<dbReference type="Proteomes" id="UP000016223">
    <property type="component" value="Chromosome 1"/>
</dbReference>
<keyword evidence="2" id="KW-0436">Ligase</keyword>
<protein>
    <submittedName>
        <fullName evidence="2">Putative acyl-CoA ligase</fullName>
    </submittedName>
</protein>
<evidence type="ECO:0000313" key="2">
    <source>
        <dbReference type="EMBL" id="AGU47847.1"/>
    </source>
</evidence>
<dbReference type="OrthoDB" id="9803968at2"/>
<dbReference type="KEGG" id="vpd:VAPA_1c07180"/>
<dbReference type="AlphaFoldDB" id="T1X4K7"/>
<dbReference type="PANTHER" id="PTHR43767">
    <property type="entry name" value="LONG-CHAIN-FATTY-ACID--COA LIGASE"/>
    <property type="match status" value="1"/>
</dbReference>
<dbReference type="HOGENOM" id="CLU_2345845_0_0_4"/>
<dbReference type="Gene3D" id="3.40.50.12780">
    <property type="entry name" value="N-terminal domain of ligase-like"/>
    <property type="match status" value="1"/>
</dbReference>
<dbReference type="RefSeq" id="WP_021005405.1">
    <property type="nucleotide sequence ID" value="NC_022247.1"/>
</dbReference>
<sequence>MRVIDFFDRGVQLDPERVFVKDSAAQYTYGEAAQLSHQAADAMRRAGIPDGAHVAIYAPNSALTLIAMLGVLRGGHVWVPINARNARLENVAVIRIQ</sequence>
<dbReference type="EMBL" id="CP003911">
    <property type="protein sequence ID" value="AGU47847.1"/>
    <property type="molecule type" value="Genomic_DNA"/>
</dbReference>
<dbReference type="InterPro" id="IPR050237">
    <property type="entry name" value="ATP-dep_AMP-bd_enzyme"/>
</dbReference>
<evidence type="ECO:0000259" key="1">
    <source>
        <dbReference type="Pfam" id="PF00501"/>
    </source>
</evidence>
<gene>
    <name evidence="2" type="ORF">VAPA_1c07180</name>
</gene>
<dbReference type="InterPro" id="IPR042099">
    <property type="entry name" value="ANL_N_sf"/>
</dbReference>
<dbReference type="InterPro" id="IPR000873">
    <property type="entry name" value="AMP-dep_synth/lig_dom"/>
</dbReference>
<dbReference type="PATRIC" id="fig|1246301.3.peg.736"/>
<proteinExistence type="predicted"/>
<dbReference type="PANTHER" id="PTHR43767:SF1">
    <property type="entry name" value="NONRIBOSOMAL PEPTIDE SYNTHASE PES1 (EUROFUNG)-RELATED"/>
    <property type="match status" value="1"/>
</dbReference>
<dbReference type="Pfam" id="PF00501">
    <property type="entry name" value="AMP-binding"/>
    <property type="match status" value="1"/>
</dbReference>
<dbReference type="GO" id="GO:0016874">
    <property type="term" value="F:ligase activity"/>
    <property type="evidence" value="ECO:0007669"/>
    <property type="project" value="UniProtKB-KW"/>
</dbReference>
<accession>T1X4K7</accession>
<name>T1X4K7_VARPD</name>
<reference evidence="2 3" key="1">
    <citation type="submission" date="2012-10" db="EMBL/GenBank/DDBJ databases">
        <title>Genome sequence of Variovorax paradoxus B4.</title>
        <authorList>
            <person name="Schuldes J."/>
            <person name="Brandt U."/>
            <person name="Hiessl S."/>
            <person name="Wuebbeler J.H."/>
            <person name="Thuermer A."/>
            <person name="Steinbuechel A."/>
            <person name="Daniel R."/>
        </authorList>
    </citation>
    <scope>NUCLEOTIDE SEQUENCE [LARGE SCALE GENOMIC DNA]</scope>
    <source>
        <strain evidence="2 3">B4</strain>
    </source>
</reference>
<feature type="domain" description="AMP-dependent synthetase/ligase" evidence="1">
    <location>
        <begin position="8"/>
        <end position="85"/>
    </location>
</feature>
<organism evidence="2 3">
    <name type="scientific">Variovorax paradoxus B4</name>
    <dbReference type="NCBI Taxonomy" id="1246301"/>
    <lineage>
        <taxon>Bacteria</taxon>
        <taxon>Pseudomonadati</taxon>
        <taxon>Pseudomonadota</taxon>
        <taxon>Betaproteobacteria</taxon>
        <taxon>Burkholderiales</taxon>
        <taxon>Comamonadaceae</taxon>
        <taxon>Variovorax</taxon>
    </lineage>
</organism>
<evidence type="ECO:0000313" key="3">
    <source>
        <dbReference type="Proteomes" id="UP000016223"/>
    </source>
</evidence>